<dbReference type="SUPFAM" id="SSF52266">
    <property type="entry name" value="SGNH hydrolase"/>
    <property type="match status" value="1"/>
</dbReference>
<dbReference type="EMBL" id="BMQV01000023">
    <property type="protein sequence ID" value="GGP56822.1"/>
    <property type="molecule type" value="Genomic_DNA"/>
</dbReference>
<sequence length="84" mass="9812">MPTTRIYVQSLLPDYRDFITALAHSVKLQVKQINDKKFTYIDLHGVFLTPQGTLNPKFTTDGAHLNREGYELWKQQLLPYMETL</sequence>
<proteinExistence type="predicted"/>
<comment type="caution">
    <text evidence="1">The sequence shown here is derived from an EMBL/GenBank/DDBJ whole genome shotgun (WGS) entry which is preliminary data.</text>
</comment>
<gene>
    <name evidence="1" type="ORF">GCM10009409_23700</name>
</gene>
<dbReference type="Gene3D" id="3.40.50.1110">
    <property type="entry name" value="SGNH hydrolase"/>
    <property type="match status" value="1"/>
</dbReference>
<organism evidence="1 2">
    <name type="scientific">Shewanella saliphila</name>
    <dbReference type="NCBI Taxonomy" id="2282698"/>
    <lineage>
        <taxon>Bacteria</taxon>
        <taxon>Pseudomonadati</taxon>
        <taxon>Pseudomonadota</taxon>
        <taxon>Gammaproteobacteria</taxon>
        <taxon>Alteromonadales</taxon>
        <taxon>Shewanellaceae</taxon>
        <taxon>Shewanella</taxon>
    </lineage>
</organism>
<dbReference type="Proteomes" id="UP000654367">
    <property type="component" value="Unassembled WGS sequence"/>
</dbReference>
<reference evidence="2" key="1">
    <citation type="journal article" date="2019" name="Int. J. Syst. Evol. Microbiol.">
        <title>The Global Catalogue of Microorganisms (GCM) 10K type strain sequencing project: providing services to taxonomists for standard genome sequencing and annotation.</title>
        <authorList>
            <consortium name="The Broad Institute Genomics Platform"/>
            <consortium name="The Broad Institute Genome Sequencing Center for Infectious Disease"/>
            <person name="Wu L."/>
            <person name="Ma J."/>
        </authorList>
    </citation>
    <scope>NUCLEOTIDE SEQUENCE [LARGE SCALE GENOMIC DNA]</scope>
    <source>
        <strain evidence="2">JCM 32304</strain>
    </source>
</reference>
<evidence type="ECO:0008006" key="3">
    <source>
        <dbReference type="Google" id="ProtNLM"/>
    </source>
</evidence>
<evidence type="ECO:0000313" key="2">
    <source>
        <dbReference type="Proteomes" id="UP000654367"/>
    </source>
</evidence>
<keyword evidence="2" id="KW-1185">Reference proteome</keyword>
<accession>A0ABQ2Q975</accession>
<protein>
    <recommendedName>
        <fullName evidence="3">SGNH hydrolase-type esterase domain-containing protein</fullName>
    </recommendedName>
</protein>
<name>A0ABQ2Q975_9GAMM</name>
<dbReference type="InterPro" id="IPR036514">
    <property type="entry name" value="SGNH_hydro_sf"/>
</dbReference>
<evidence type="ECO:0000313" key="1">
    <source>
        <dbReference type="EMBL" id="GGP56822.1"/>
    </source>
</evidence>